<dbReference type="EMBL" id="HG322234">
    <property type="protein sequence ID" value="CDX63578.1"/>
    <property type="molecule type" value="Genomic_DNA"/>
</dbReference>
<gene>
    <name evidence="1" type="ORF">BN851_0153830</name>
</gene>
<accession>W1IDA5</accession>
<name>W1IDA5_9HYPO</name>
<proteinExistence type="predicted"/>
<geneLocation type="mitochondrion" evidence="1"/>
<keyword evidence="1" id="KW-0496">Mitochondrion</keyword>
<protein>
    <submittedName>
        <fullName evidence="1">Unclassified</fullName>
    </submittedName>
</protein>
<evidence type="ECO:0000313" key="1">
    <source>
        <dbReference type="EMBL" id="CDL73468.1"/>
    </source>
</evidence>
<sequence>DAPIKVELASLRACELAYFLRRRSSSKLVKNIRACGFSVHRQKSRACGFSPKSLRLNVRACALDASSS</sequence>
<organism evidence="1">
    <name type="scientific">Fusarium acuminatum CS5907</name>
    <dbReference type="NCBI Taxonomy" id="1318461"/>
    <lineage>
        <taxon>Eukaryota</taxon>
        <taxon>Fungi</taxon>
        <taxon>Dikarya</taxon>
        <taxon>Ascomycota</taxon>
        <taxon>Pezizomycotina</taxon>
        <taxon>Sordariomycetes</taxon>
        <taxon>Hypocreomycetidae</taxon>
        <taxon>Hypocreales</taxon>
        <taxon>Nectriaceae</taxon>
        <taxon>Fusarium</taxon>
        <taxon>Fusarium tricinctum species complex</taxon>
    </lineage>
</organism>
<dbReference type="EMBL" id="CBMG010003907">
    <property type="protein sequence ID" value="CDL73468.1"/>
    <property type="molecule type" value="Genomic_DNA"/>
</dbReference>
<dbReference type="AlphaFoldDB" id="W1IDA5"/>
<reference evidence="1" key="1">
    <citation type="submission" date="2013-05" db="EMBL/GenBank/DDBJ databases">
        <title>Draft genome sequences of six wheat associated Fusarium spp. isolates.</title>
        <authorList>
            <person name="Moolhuijzen P.M."/>
            <person name="Manners J.M."/>
            <person name="Wilcox S."/>
            <person name="Bellgard M.I."/>
            <person name="Gardiner D.M."/>
        </authorList>
    </citation>
    <scope>NUCLEOTIDE SEQUENCE</scope>
    <source>
        <strain evidence="1">CS5907</strain>
    </source>
</reference>
<feature type="non-terminal residue" evidence="1">
    <location>
        <position position="1"/>
    </location>
</feature>